<dbReference type="GO" id="GO:0003677">
    <property type="term" value="F:DNA binding"/>
    <property type="evidence" value="ECO:0007669"/>
    <property type="project" value="UniProtKB-KW"/>
</dbReference>
<evidence type="ECO:0000259" key="7">
    <source>
        <dbReference type="PROSITE" id="PS51000"/>
    </source>
</evidence>
<dbReference type="PRINTS" id="PR00037">
    <property type="entry name" value="HTHLACR"/>
</dbReference>
<dbReference type="SUPFAM" id="SSF46785">
    <property type="entry name" value="Winged helix' DNA-binding domain"/>
    <property type="match status" value="1"/>
</dbReference>
<dbReference type="InterPro" id="IPR014036">
    <property type="entry name" value="DeoR-like_C"/>
</dbReference>
<evidence type="ECO:0000313" key="9">
    <source>
        <dbReference type="Proteomes" id="UP001596137"/>
    </source>
</evidence>
<dbReference type="InterPro" id="IPR037171">
    <property type="entry name" value="NagB/RpiA_transferase-like"/>
</dbReference>
<dbReference type="PANTHER" id="PTHR30363">
    <property type="entry name" value="HTH-TYPE TRANSCRIPTIONAL REGULATOR SRLR-RELATED"/>
    <property type="match status" value="1"/>
</dbReference>
<dbReference type="PANTHER" id="PTHR30363:SF4">
    <property type="entry name" value="GLYCEROL-3-PHOSPHATE REGULON REPRESSOR"/>
    <property type="match status" value="1"/>
</dbReference>
<dbReference type="Gene3D" id="3.40.50.1360">
    <property type="match status" value="1"/>
</dbReference>
<organism evidence="8 9">
    <name type="scientific">Sphaerisporangium aureirubrum</name>
    <dbReference type="NCBI Taxonomy" id="1544736"/>
    <lineage>
        <taxon>Bacteria</taxon>
        <taxon>Bacillati</taxon>
        <taxon>Actinomycetota</taxon>
        <taxon>Actinomycetes</taxon>
        <taxon>Streptosporangiales</taxon>
        <taxon>Streptosporangiaceae</taxon>
        <taxon>Sphaerisporangium</taxon>
    </lineage>
</organism>
<accession>A0ABW1NN50</accession>
<feature type="domain" description="HTH deoR-type" evidence="7">
    <location>
        <begin position="1"/>
        <end position="55"/>
    </location>
</feature>
<comment type="caution">
    <text evidence="8">The sequence shown here is derived from an EMBL/GenBank/DDBJ whole genome shotgun (WGS) entry which is preliminary data.</text>
</comment>
<dbReference type="Pfam" id="PF00455">
    <property type="entry name" value="DeoRC"/>
    <property type="match status" value="1"/>
</dbReference>
<evidence type="ECO:0000256" key="3">
    <source>
        <dbReference type="ARBA" id="ARBA00023015"/>
    </source>
</evidence>
<dbReference type="SMART" id="SM00420">
    <property type="entry name" value="HTH_DEOR"/>
    <property type="match status" value="1"/>
</dbReference>
<dbReference type="RefSeq" id="WP_380758125.1">
    <property type="nucleotide sequence ID" value="NZ_JBHSRF010000048.1"/>
</dbReference>
<comment type="function">
    <text evidence="6">Repressor of the lactose catabolism operon. Galactose-6-phosphate is the inducer.</text>
</comment>
<keyword evidence="9" id="KW-1185">Reference proteome</keyword>
<reference evidence="9" key="1">
    <citation type="journal article" date="2019" name="Int. J. Syst. Evol. Microbiol.">
        <title>The Global Catalogue of Microorganisms (GCM) 10K type strain sequencing project: providing services to taxonomists for standard genome sequencing and annotation.</title>
        <authorList>
            <consortium name="The Broad Institute Genomics Platform"/>
            <consortium name="The Broad Institute Genome Sequencing Center for Infectious Disease"/>
            <person name="Wu L."/>
            <person name="Ma J."/>
        </authorList>
    </citation>
    <scope>NUCLEOTIDE SEQUENCE [LARGE SCALE GENOMIC DNA]</scope>
    <source>
        <strain evidence="9">JCM 30346</strain>
    </source>
</reference>
<dbReference type="Proteomes" id="UP001596137">
    <property type="component" value="Unassembled WGS sequence"/>
</dbReference>
<dbReference type="PROSITE" id="PS51000">
    <property type="entry name" value="HTH_DEOR_2"/>
    <property type="match status" value="1"/>
</dbReference>
<dbReference type="InterPro" id="IPR018356">
    <property type="entry name" value="Tscrpt_reg_HTH_DeoR_CS"/>
</dbReference>
<proteinExistence type="predicted"/>
<keyword evidence="5" id="KW-0804">Transcription</keyword>
<name>A0ABW1NN50_9ACTN</name>
<evidence type="ECO:0000256" key="1">
    <source>
        <dbReference type="ARBA" id="ARBA00021390"/>
    </source>
</evidence>
<evidence type="ECO:0000313" key="8">
    <source>
        <dbReference type="EMBL" id="MFC6084745.1"/>
    </source>
</evidence>
<evidence type="ECO:0000256" key="4">
    <source>
        <dbReference type="ARBA" id="ARBA00023125"/>
    </source>
</evidence>
<dbReference type="EMBL" id="JBHSRF010000048">
    <property type="protein sequence ID" value="MFC6084745.1"/>
    <property type="molecule type" value="Genomic_DNA"/>
</dbReference>
<dbReference type="SMART" id="SM01134">
    <property type="entry name" value="DeoRC"/>
    <property type="match status" value="1"/>
</dbReference>
<gene>
    <name evidence="8" type="ORF">ACFP1K_26535</name>
</gene>
<dbReference type="Pfam" id="PF08220">
    <property type="entry name" value="HTH_DeoR"/>
    <property type="match status" value="1"/>
</dbReference>
<dbReference type="Gene3D" id="1.10.10.10">
    <property type="entry name" value="Winged helix-like DNA-binding domain superfamily/Winged helix DNA-binding domain"/>
    <property type="match status" value="1"/>
</dbReference>
<evidence type="ECO:0000256" key="5">
    <source>
        <dbReference type="ARBA" id="ARBA00023163"/>
    </source>
</evidence>
<dbReference type="InterPro" id="IPR050313">
    <property type="entry name" value="Carb_Metab_HTH_regulators"/>
</dbReference>
<evidence type="ECO:0000256" key="6">
    <source>
        <dbReference type="ARBA" id="ARBA00024937"/>
    </source>
</evidence>
<evidence type="ECO:0000256" key="2">
    <source>
        <dbReference type="ARBA" id="ARBA00022491"/>
    </source>
</evidence>
<dbReference type="InterPro" id="IPR036390">
    <property type="entry name" value="WH_DNA-bd_sf"/>
</dbReference>
<keyword evidence="4 8" id="KW-0238">DNA-binding</keyword>
<dbReference type="SUPFAM" id="SSF100950">
    <property type="entry name" value="NagB/RpiA/CoA transferase-like"/>
    <property type="match status" value="1"/>
</dbReference>
<dbReference type="InterPro" id="IPR001034">
    <property type="entry name" value="DeoR_HTH"/>
</dbReference>
<keyword evidence="3" id="KW-0805">Transcription regulation</keyword>
<dbReference type="InterPro" id="IPR036388">
    <property type="entry name" value="WH-like_DNA-bd_sf"/>
</dbReference>
<dbReference type="PROSITE" id="PS00894">
    <property type="entry name" value="HTH_DEOR_1"/>
    <property type="match status" value="1"/>
</dbReference>
<sequence>MDRLRAIMDALTTADSVSVADLAAQHGVSEMTIRRDLDELAQQGVVRRIRGGAQSLLLRGEEPPFGVREHDATEAKRRIGAEVARLMADGEAVVLDGGTTALEVARAVHDRRLTMLPLSLQSVQALAGAPRIRLVLPGGEVRPGELNITGPLTVNTIRSLRFDTAVIGCCGLSAEHGMTAHDLEDVAVKQAAIASARRVVVAADSQKFRQTAFAAVCPASGIDVLVTDERIPRDQHDALVAAGVAVRIAP</sequence>
<protein>
    <recommendedName>
        <fullName evidence="1">Lactose phosphotransferase system repressor</fullName>
    </recommendedName>
</protein>
<keyword evidence="2" id="KW-0678">Repressor</keyword>